<evidence type="ECO:0000313" key="1">
    <source>
        <dbReference type="EMBL" id="MFC6787654.1"/>
    </source>
</evidence>
<reference evidence="1 2" key="1">
    <citation type="journal article" date="2019" name="Int. J. Syst. Evol. Microbiol.">
        <title>The Global Catalogue of Microorganisms (GCM) 10K type strain sequencing project: providing services to taxonomists for standard genome sequencing and annotation.</title>
        <authorList>
            <consortium name="The Broad Institute Genomics Platform"/>
            <consortium name="The Broad Institute Genome Sequencing Center for Infectious Disease"/>
            <person name="Wu L."/>
            <person name="Ma J."/>
        </authorList>
    </citation>
    <scope>NUCLEOTIDE SEQUENCE [LARGE SCALE GENOMIC DNA]</scope>
    <source>
        <strain evidence="1 2">SYNS20</strain>
    </source>
</reference>
<dbReference type="AlphaFoldDB" id="A0ABD5TEE0"/>
<evidence type="ECO:0008006" key="3">
    <source>
        <dbReference type="Google" id="ProtNLM"/>
    </source>
</evidence>
<accession>A0ABD5TEE0</accession>
<dbReference type="RefSeq" id="WP_284061800.1">
    <property type="nucleotide sequence ID" value="NZ_CP126158.1"/>
</dbReference>
<dbReference type="EMBL" id="JBHSWX010000012">
    <property type="protein sequence ID" value="MFC6787654.1"/>
    <property type="molecule type" value="Genomic_DNA"/>
</dbReference>
<dbReference type="GeneID" id="81210786"/>
<name>A0ABD5TEE0_9EURY</name>
<dbReference type="Proteomes" id="UP001596443">
    <property type="component" value="Unassembled WGS sequence"/>
</dbReference>
<gene>
    <name evidence="1" type="ORF">ACFQFD_17080</name>
</gene>
<organism evidence="1 2">
    <name type="scientific">Halobaculum halobium</name>
    <dbReference type="NCBI Taxonomy" id="3032281"/>
    <lineage>
        <taxon>Archaea</taxon>
        <taxon>Methanobacteriati</taxon>
        <taxon>Methanobacteriota</taxon>
        <taxon>Stenosarchaea group</taxon>
        <taxon>Halobacteria</taxon>
        <taxon>Halobacteriales</taxon>
        <taxon>Haloferacaceae</taxon>
        <taxon>Halobaculum</taxon>
    </lineage>
</organism>
<protein>
    <recommendedName>
        <fullName evidence="3">Small CPxCG-related zinc finger protein</fullName>
    </recommendedName>
</protein>
<comment type="caution">
    <text evidence="1">The sequence shown here is derived from an EMBL/GenBank/DDBJ whole genome shotgun (WGS) entry which is preliminary data.</text>
</comment>
<proteinExistence type="predicted"/>
<sequence length="53" mass="5735">MGSGVTDRIKSLVGTGDDEPDFECAGCGRGFEANRQQCPECDGFDIRRASRSH</sequence>
<keyword evidence="2" id="KW-1185">Reference proteome</keyword>
<evidence type="ECO:0000313" key="2">
    <source>
        <dbReference type="Proteomes" id="UP001596443"/>
    </source>
</evidence>